<dbReference type="CDD" id="cd06193">
    <property type="entry name" value="siderophore_interacting"/>
    <property type="match status" value="1"/>
</dbReference>
<protein>
    <submittedName>
        <fullName evidence="3">Siderophore-interacting protein</fullName>
    </submittedName>
</protein>
<dbReference type="InterPro" id="IPR039261">
    <property type="entry name" value="FNR_nucleotide-bd"/>
</dbReference>
<accession>A0A940S903</accession>
<dbReference type="Proteomes" id="UP000677537">
    <property type="component" value="Unassembled WGS sequence"/>
</dbReference>
<dbReference type="RefSeq" id="WP_209375381.1">
    <property type="nucleotide sequence ID" value="NZ_JAGIZA010000011.1"/>
</dbReference>
<dbReference type="InterPro" id="IPR007037">
    <property type="entry name" value="SIP_rossman_dom"/>
</dbReference>
<evidence type="ECO:0000259" key="2">
    <source>
        <dbReference type="PROSITE" id="PS51384"/>
    </source>
</evidence>
<comment type="caution">
    <text evidence="3">The sequence shown here is derived from an EMBL/GenBank/DDBJ whole genome shotgun (WGS) entry which is preliminary data.</text>
</comment>
<dbReference type="Pfam" id="PF08021">
    <property type="entry name" value="FAD_binding_9"/>
    <property type="match status" value="1"/>
</dbReference>
<dbReference type="Pfam" id="PF09981">
    <property type="entry name" value="DUF2218"/>
    <property type="match status" value="1"/>
</dbReference>
<keyword evidence="4" id="KW-1185">Reference proteome</keyword>
<dbReference type="InterPro" id="IPR017927">
    <property type="entry name" value="FAD-bd_FR_type"/>
</dbReference>
<dbReference type="PROSITE" id="PS51384">
    <property type="entry name" value="FAD_FR"/>
    <property type="match status" value="1"/>
</dbReference>
<comment type="similarity">
    <text evidence="1">Belongs to the SIP oxidoreductase family.</text>
</comment>
<dbReference type="Gene3D" id="3.40.50.80">
    <property type="entry name" value="Nucleotide-binding domain of ferredoxin-NADP reductase (FNR) module"/>
    <property type="match status" value="1"/>
</dbReference>
<evidence type="ECO:0000313" key="4">
    <source>
        <dbReference type="Proteomes" id="UP000677537"/>
    </source>
</evidence>
<dbReference type="Gene3D" id="2.40.30.10">
    <property type="entry name" value="Translation factors"/>
    <property type="match status" value="1"/>
</dbReference>
<dbReference type="GO" id="GO:0016491">
    <property type="term" value="F:oxidoreductase activity"/>
    <property type="evidence" value="ECO:0007669"/>
    <property type="project" value="InterPro"/>
</dbReference>
<evidence type="ECO:0000256" key="1">
    <source>
        <dbReference type="ARBA" id="ARBA00035644"/>
    </source>
</evidence>
<evidence type="ECO:0000313" key="3">
    <source>
        <dbReference type="EMBL" id="MBP0494637.1"/>
    </source>
</evidence>
<dbReference type="InterPro" id="IPR014543">
    <property type="entry name" value="UCP028291"/>
</dbReference>
<organism evidence="3 4">
    <name type="scientific">Roseomonas indoligenes</name>
    <dbReference type="NCBI Taxonomy" id="2820811"/>
    <lineage>
        <taxon>Bacteria</taxon>
        <taxon>Pseudomonadati</taxon>
        <taxon>Pseudomonadota</taxon>
        <taxon>Alphaproteobacteria</taxon>
        <taxon>Acetobacterales</taxon>
        <taxon>Roseomonadaceae</taxon>
        <taxon>Roseomonas</taxon>
    </lineage>
</organism>
<sequence length="353" mass="37901">MTLLIAEAHARARAPERLIEQFREHMVGHGLDVAGPVRDSRVAFPGCVALLRLAEGGIALRIEADTPDWLADAKNIVSGHLDSFCPDEALGIVWRGHGAVGDDARPHNFRALRVAAVEEVTPRMRRLRLEGQDIARYAGLGQMHVKILIPPKGEEPVWPTVSPSGQPVMDASLRRRTYTIRRIDPAVGWMEIDFVVHGDEGPGSAFALRAEPGDLMGVMGPGGGGIGWEGWALVAGDETALPAIGRALEALPAGARGLALIEVADAGERQAIAHPPGVEVRWLYRDGAHYGTRLLAEVRAATLPAGVAVTCWAACENTAARAIREHWGEACGLPRSRFRAVSYWRHGVGDGEG</sequence>
<dbReference type="PANTHER" id="PTHR30157:SF0">
    <property type="entry name" value="NADPH-DEPENDENT FERRIC-CHELATE REDUCTASE"/>
    <property type="match status" value="1"/>
</dbReference>
<dbReference type="PANTHER" id="PTHR30157">
    <property type="entry name" value="FERRIC REDUCTASE, NADPH-DEPENDENT"/>
    <property type="match status" value="1"/>
</dbReference>
<proteinExistence type="inferred from homology"/>
<reference evidence="3" key="1">
    <citation type="submission" date="2021-03" db="EMBL/GenBank/DDBJ databases">
        <authorList>
            <person name="So Y."/>
        </authorList>
    </citation>
    <scope>NUCLEOTIDE SEQUENCE</scope>
    <source>
        <strain evidence="3">SG15</strain>
    </source>
</reference>
<dbReference type="InterPro" id="IPR013113">
    <property type="entry name" value="SIP_FAD-bd"/>
</dbReference>
<gene>
    <name evidence="3" type="ORF">J5Y10_17770</name>
</gene>
<dbReference type="Pfam" id="PF04954">
    <property type="entry name" value="SIP"/>
    <property type="match status" value="1"/>
</dbReference>
<name>A0A940S903_9PROT</name>
<dbReference type="InterPro" id="IPR017938">
    <property type="entry name" value="Riboflavin_synthase-like_b-brl"/>
</dbReference>
<dbReference type="InterPro" id="IPR039374">
    <property type="entry name" value="SIP_fam"/>
</dbReference>
<dbReference type="EMBL" id="JAGIZA010000011">
    <property type="protein sequence ID" value="MBP0494637.1"/>
    <property type="molecule type" value="Genomic_DNA"/>
</dbReference>
<dbReference type="AlphaFoldDB" id="A0A940S903"/>
<dbReference type="Gene3D" id="3.30.310.50">
    <property type="entry name" value="Alpha-D-phosphohexomutase, C-terminal domain"/>
    <property type="match status" value="1"/>
</dbReference>
<dbReference type="SUPFAM" id="SSF63380">
    <property type="entry name" value="Riboflavin synthase domain-like"/>
    <property type="match status" value="1"/>
</dbReference>
<feature type="domain" description="FAD-binding FR-type" evidence="2">
    <location>
        <begin position="107"/>
        <end position="228"/>
    </location>
</feature>